<keyword evidence="3" id="KW-1185">Reference proteome</keyword>
<protein>
    <recommendedName>
        <fullName evidence="4">Basic proline-rich protein-like</fullName>
    </recommendedName>
</protein>
<dbReference type="Proteomes" id="UP001176941">
    <property type="component" value="Chromosome 1"/>
</dbReference>
<name>A0ABN8XQN2_RANTA</name>
<organism evidence="2 3">
    <name type="scientific">Rangifer tarandus platyrhynchus</name>
    <name type="common">Svalbard reindeer</name>
    <dbReference type="NCBI Taxonomy" id="3082113"/>
    <lineage>
        <taxon>Eukaryota</taxon>
        <taxon>Metazoa</taxon>
        <taxon>Chordata</taxon>
        <taxon>Craniata</taxon>
        <taxon>Vertebrata</taxon>
        <taxon>Euteleostomi</taxon>
        <taxon>Mammalia</taxon>
        <taxon>Eutheria</taxon>
        <taxon>Laurasiatheria</taxon>
        <taxon>Artiodactyla</taxon>
        <taxon>Ruminantia</taxon>
        <taxon>Pecora</taxon>
        <taxon>Cervidae</taxon>
        <taxon>Odocoileinae</taxon>
        <taxon>Rangifer</taxon>
    </lineage>
</organism>
<accession>A0ABN8XQN2</accession>
<feature type="compositionally biased region" description="Low complexity" evidence="1">
    <location>
        <begin position="129"/>
        <end position="154"/>
    </location>
</feature>
<evidence type="ECO:0000313" key="2">
    <source>
        <dbReference type="EMBL" id="CAI9151703.1"/>
    </source>
</evidence>
<reference evidence="2" key="1">
    <citation type="submission" date="2023-04" db="EMBL/GenBank/DDBJ databases">
        <authorList>
            <consortium name="ELIXIR-Norway"/>
        </authorList>
    </citation>
    <scope>NUCLEOTIDE SEQUENCE [LARGE SCALE GENOMIC DNA]</scope>
</reference>
<evidence type="ECO:0000313" key="3">
    <source>
        <dbReference type="Proteomes" id="UP001176941"/>
    </source>
</evidence>
<evidence type="ECO:0008006" key="4">
    <source>
        <dbReference type="Google" id="ProtNLM"/>
    </source>
</evidence>
<gene>
    <name evidence="2" type="ORF">MRATA1EN1_LOCUS665</name>
</gene>
<dbReference type="EMBL" id="OX459937">
    <property type="protein sequence ID" value="CAI9151703.1"/>
    <property type="molecule type" value="Genomic_DNA"/>
</dbReference>
<evidence type="ECO:0000256" key="1">
    <source>
        <dbReference type="SAM" id="MobiDB-lite"/>
    </source>
</evidence>
<feature type="compositionally biased region" description="Pro residues" evidence="1">
    <location>
        <begin position="107"/>
        <end position="122"/>
    </location>
</feature>
<feature type="region of interest" description="Disordered" evidence="1">
    <location>
        <begin position="1"/>
        <end position="69"/>
    </location>
</feature>
<sequence>MPSPPRPGEAGPQGLAPRPGWGQPREAPPARPGAPKSPRPARPRLGDPIGDRSPPRPLPDRSPASTHRRCVFWFSAASWGCREEAAEETRSGAPPPGHHTPCASRPGPRPPPPGAVPAPVPRGEPSQLPARSTARPLSAAAAASDPRAPSSASRCCPGPPPGP</sequence>
<proteinExistence type="predicted"/>
<feature type="compositionally biased region" description="Pro residues" evidence="1">
    <location>
        <begin position="26"/>
        <end position="40"/>
    </location>
</feature>
<feature type="compositionally biased region" description="Basic and acidic residues" evidence="1">
    <location>
        <begin position="81"/>
        <end position="90"/>
    </location>
</feature>
<feature type="region of interest" description="Disordered" evidence="1">
    <location>
        <begin position="81"/>
        <end position="163"/>
    </location>
</feature>